<evidence type="ECO:0000313" key="2">
    <source>
        <dbReference type="EMBL" id="QMS86465.1"/>
    </source>
</evidence>
<dbReference type="Proteomes" id="UP000514713">
    <property type="component" value="Plasmid pNe_5"/>
</dbReference>
<protein>
    <submittedName>
        <fullName evidence="2">Uncharacterized protein</fullName>
    </submittedName>
</protein>
<dbReference type="AlphaFoldDB" id="A0A7D7QJV7"/>
<keyword evidence="1" id="KW-0812">Transmembrane</keyword>
<name>A0A7D7QJV7_9NOSO</name>
<dbReference type="RefSeq" id="WP_181927287.1">
    <property type="nucleotide sequence ID" value="NZ_CP054697.1"/>
</dbReference>
<keyword evidence="3" id="KW-1185">Reference proteome</keyword>
<evidence type="ECO:0000313" key="3">
    <source>
        <dbReference type="Proteomes" id="UP000514713"/>
    </source>
</evidence>
<dbReference type="EMBL" id="CP054697">
    <property type="protein sequence ID" value="QMS86465.1"/>
    <property type="molecule type" value="Genomic_DNA"/>
</dbReference>
<feature type="transmembrane region" description="Helical" evidence="1">
    <location>
        <begin position="92"/>
        <end position="114"/>
    </location>
</feature>
<geneLocation type="plasmid" evidence="3">
    <name>pne_5</name>
</geneLocation>
<keyword evidence="2" id="KW-0614">Plasmid</keyword>
<dbReference type="KEGG" id="ned:HUN01_02360"/>
<evidence type="ECO:0000256" key="1">
    <source>
        <dbReference type="SAM" id="Phobius"/>
    </source>
</evidence>
<proteinExistence type="predicted"/>
<sequence>MLLTIILAQSTGQQPGQNTGTSNSGEIVDGAIDGADLIVKSFANDWTELASGTSSIYTAVVAVSMLVAVVLVSFASLGWYRKFAEEGFSYNFVNEMVFPLLVIVMLTNNGFLLANTTIALKDVSVTLNRSILSITRNGVKLKDAIRNVNADQSFILATQTALAKCEKLETSQTDSNGNTTNPRQTCIKENIEKAQSDARKAREKRGTGSGSGSWNPLDIGGELVNSAIQGLVYVILSGLSAGFQYIVQLSFLLVAYVAPIFLVLSLLPFESKPLYAWLSGWLGLTLILISYSIIVGIVASAIVDKPSSNPLLMQLIQAIFSPLLAVAIGTGGGMSVFTAFTSGIKFSVGLRK</sequence>
<keyword evidence="1" id="KW-1133">Transmembrane helix</keyword>
<feature type="transmembrane region" description="Helical" evidence="1">
    <location>
        <begin position="281"/>
        <end position="303"/>
    </location>
</feature>
<gene>
    <name evidence="2" type="ORF">HUN01_02360</name>
</gene>
<feature type="transmembrane region" description="Helical" evidence="1">
    <location>
        <begin position="245"/>
        <end position="269"/>
    </location>
</feature>
<feature type="transmembrane region" description="Helical" evidence="1">
    <location>
        <begin position="323"/>
        <end position="344"/>
    </location>
</feature>
<keyword evidence="1" id="KW-0472">Membrane</keyword>
<organism evidence="2 3">
    <name type="scientific">Nostoc edaphicum CCNP1411</name>
    <dbReference type="NCBI Taxonomy" id="1472755"/>
    <lineage>
        <taxon>Bacteria</taxon>
        <taxon>Bacillati</taxon>
        <taxon>Cyanobacteriota</taxon>
        <taxon>Cyanophyceae</taxon>
        <taxon>Nostocales</taxon>
        <taxon>Nostocaceae</taxon>
        <taxon>Nostoc</taxon>
    </lineage>
</organism>
<reference evidence="3" key="1">
    <citation type="submission" date="2020-06" db="EMBL/GenBank/DDBJ databases">
        <title>Nostoc edaphicum CCNP1411 genome.</title>
        <authorList>
            <person name="Fidor A."/>
            <person name="Grabski M."/>
            <person name="Gawor J."/>
            <person name="Gromadka R."/>
            <person name="Wegrzyn G."/>
            <person name="Mazur-Marzec H."/>
        </authorList>
    </citation>
    <scope>NUCLEOTIDE SEQUENCE [LARGE SCALE GENOMIC DNA]</scope>
    <source>
        <strain evidence="3">CCNP1411</strain>
        <plasmid evidence="3">pne_5</plasmid>
    </source>
</reference>
<accession>A0A7D7QJV7</accession>
<feature type="transmembrane region" description="Helical" evidence="1">
    <location>
        <begin position="56"/>
        <end position="80"/>
    </location>
</feature>